<comment type="pathway">
    <text evidence="3">Protein modification; protein ubiquitination.</text>
</comment>
<dbReference type="AlphaFoldDB" id="A0A7K9UG45"/>
<comment type="function">
    <text evidence="12">Substrate recognition component of a SCF (SKP1-CUL1-F-box protein) E3 ubiquitin-protein ligase complex which mediates the ubiquitination and subsequent proteasomal degradation of target proteins involved in cell cycle progression, signal transduction and transcription. Specifically recognizes phosphorylated CDKN1B/p27kip and is involved in regulation of G1/S transition. Degradation of CDKN1B/p27kip also requires CKS1. Recognizes target proteins ORC1, CDT1, RBL2, KMT2A/MLL1, CDK9, RAG2, NBN, FOXO1, UBP43, YTHDF2, and probably MYC, TOB1 and TAL1. Degradation of TAL1 also requires STUB1. Recognizes CDKN1A in association with CCNE1 or CCNE2 and CDK2. Promotes ubiquitination and destruction of CDH1 in a CK1-dependent manner, thereby regulating cell migration. Following phosphorylation in response to DNA damage, mediates 'Lys-63'-linked ubiquitination of NBN, promoting ATM recruitment to DNA damage sites and DNA repair via homologous recombination.</text>
</comment>
<dbReference type="InterPro" id="IPR032675">
    <property type="entry name" value="LRR_dom_sf"/>
</dbReference>
<dbReference type="GO" id="GO:0005634">
    <property type="term" value="C:nucleus"/>
    <property type="evidence" value="ECO:0007669"/>
    <property type="project" value="UniProtKB-SubCell"/>
</dbReference>
<keyword evidence="6" id="KW-0433">Leucine-rich repeat</keyword>
<gene>
    <name evidence="17" type="primary">Skp2</name>
    <name evidence="17" type="ORF">CHLAEN_R13350</name>
</gene>
<keyword evidence="8" id="KW-0833">Ubl conjugation pathway</keyword>
<keyword evidence="11" id="KW-0539">Nucleus</keyword>
<comment type="subcellular location">
    <subcellularLocation>
        <location evidence="2">Cytoplasm</location>
    </subcellularLocation>
    <subcellularLocation>
        <location evidence="1">Nucleus</location>
    </subcellularLocation>
</comment>
<keyword evidence="10" id="KW-0007">Acetylation</keyword>
<evidence type="ECO:0000313" key="18">
    <source>
        <dbReference type="Proteomes" id="UP000579406"/>
    </source>
</evidence>
<dbReference type="GO" id="GO:0005737">
    <property type="term" value="C:cytoplasm"/>
    <property type="evidence" value="ECO:0007669"/>
    <property type="project" value="UniProtKB-SubCell"/>
</dbReference>
<dbReference type="GO" id="GO:0019005">
    <property type="term" value="C:SCF ubiquitin ligase complex"/>
    <property type="evidence" value="ECO:0007669"/>
    <property type="project" value="UniProtKB-ARBA"/>
</dbReference>
<dbReference type="SUPFAM" id="SSF81383">
    <property type="entry name" value="F-box domain"/>
    <property type="match status" value="1"/>
</dbReference>
<evidence type="ECO:0000256" key="9">
    <source>
        <dbReference type="ARBA" id="ARBA00022843"/>
    </source>
</evidence>
<keyword evidence="7" id="KW-0677">Repeat</keyword>
<evidence type="ECO:0000256" key="7">
    <source>
        <dbReference type="ARBA" id="ARBA00022737"/>
    </source>
</evidence>
<evidence type="ECO:0000256" key="13">
    <source>
        <dbReference type="ARBA" id="ARBA00071634"/>
    </source>
</evidence>
<evidence type="ECO:0000256" key="3">
    <source>
        <dbReference type="ARBA" id="ARBA00004906"/>
    </source>
</evidence>
<name>A0A7K9UG45_9AVES</name>
<keyword evidence="18" id="KW-1185">Reference proteome</keyword>
<dbReference type="InterPro" id="IPR006553">
    <property type="entry name" value="Leu-rich_rpt_Cys-con_subtyp"/>
</dbReference>
<evidence type="ECO:0000256" key="8">
    <source>
        <dbReference type="ARBA" id="ARBA00022786"/>
    </source>
</evidence>
<accession>A0A7K9UG45</accession>
<dbReference type="PANTHER" id="PTHR46976">
    <property type="entry name" value="PROTEIN ARABIDILLO 1"/>
    <property type="match status" value="1"/>
</dbReference>
<dbReference type="GO" id="GO:0006511">
    <property type="term" value="P:ubiquitin-dependent protein catabolic process"/>
    <property type="evidence" value="ECO:0007669"/>
    <property type="project" value="UniProtKB-ARBA"/>
</dbReference>
<evidence type="ECO:0000256" key="1">
    <source>
        <dbReference type="ARBA" id="ARBA00004123"/>
    </source>
</evidence>
<dbReference type="Gene3D" id="3.80.10.10">
    <property type="entry name" value="Ribonuclease Inhibitor"/>
    <property type="match status" value="1"/>
</dbReference>
<evidence type="ECO:0000313" key="17">
    <source>
        <dbReference type="EMBL" id="NXI59785.1"/>
    </source>
</evidence>
<dbReference type="GO" id="GO:1905168">
    <property type="term" value="P:positive regulation of double-strand break repair via homologous recombination"/>
    <property type="evidence" value="ECO:0007669"/>
    <property type="project" value="UniProtKB-ARBA"/>
</dbReference>
<dbReference type="GO" id="GO:0000082">
    <property type="term" value="P:G1/S transition of mitotic cell cycle"/>
    <property type="evidence" value="ECO:0007669"/>
    <property type="project" value="UniProtKB-ARBA"/>
</dbReference>
<evidence type="ECO:0000256" key="15">
    <source>
        <dbReference type="ARBA" id="ARBA00081589"/>
    </source>
</evidence>
<dbReference type="InterPro" id="IPR001611">
    <property type="entry name" value="Leu-rich_rpt"/>
</dbReference>
<dbReference type="GO" id="GO:0070534">
    <property type="term" value="P:protein K63-linked ubiquitination"/>
    <property type="evidence" value="ECO:0007669"/>
    <property type="project" value="UniProtKB-ARBA"/>
</dbReference>
<evidence type="ECO:0000256" key="6">
    <source>
        <dbReference type="ARBA" id="ARBA00022614"/>
    </source>
</evidence>
<dbReference type="SMART" id="SM00256">
    <property type="entry name" value="FBOX"/>
    <property type="match status" value="1"/>
</dbReference>
<dbReference type="SMART" id="SM00367">
    <property type="entry name" value="LRR_CC"/>
    <property type="match status" value="4"/>
</dbReference>
<feature type="non-terminal residue" evidence="17">
    <location>
        <position position="1"/>
    </location>
</feature>
<evidence type="ECO:0000256" key="5">
    <source>
        <dbReference type="ARBA" id="ARBA00022553"/>
    </source>
</evidence>
<dbReference type="CDD" id="cd22114">
    <property type="entry name" value="F-box_FBXL1"/>
    <property type="match status" value="1"/>
</dbReference>
<dbReference type="InterPro" id="IPR001810">
    <property type="entry name" value="F-box_dom"/>
</dbReference>
<dbReference type="Proteomes" id="UP000579406">
    <property type="component" value="Unassembled WGS sequence"/>
</dbReference>
<reference evidence="17 18" key="1">
    <citation type="submission" date="2019-09" db="EMBL/GenBank/DDBJ databases">
        <title>Bird 10,000 Genomes (B10K) Project - Family phase.</title>
        <authorList>
            <person name="Zhang G."/>
        </authorList>
    </citation>
    <scope>NUCLEOTIDE SEQUENCE [LARGE SCALE GENOMIC DNA]</scope>
    <source>
        <strain evidence="17">B10K-DU-001-61</strain>
        <tissue evidence="17">Muscle</tissue>
    </source>
</reference>
<evidence type="ECO:0000256" key="10">
    <source>
        <dbReference type="ARBA" id="ARBA00022990"/>
    </source>
</evidence>
<feature type="non-terminal residue" evidence="17">
    <location>
        <position position="415"/>
    </location>
</feature>
<dbReference type="FunFam" id="3.80.10.10:FF:000105">
    <property type="entry name" value="S-phase kinase-associated protein 2"/>
    <property type="match status" value="1"/>
</dbReference>
<dbReference type="GO" id="GO:0140767">
    <property type="term" value="F:enzyme-substrate adaptor activity"/>
    <property type="evidence" value="ECO:0007669"/>
    <property type="project" value="UniProtKB-ARBA"/>
</dbReference>
<dbReference type="EMBL" id="VWZY01012540">
    <property type="protein sequence ID" value="NXI59785.1"/>
    <property type="molecule type" value="Genomic_DNA"/>
</dbReference>
<organism evidence="17 18">
    <name type="scientific">Chloroceryle aenea</name>
    <name type="common">American pygmy kingfisher</name>
    <dbReference type="NCBI Taxonomy" id="176938"/>
    <lineage>
        <taxon>Eukaryota</taxon>
        <taxon>Metazoa</taxon>
        <taxon>Chordata</taxon>
        <taxon>Craniata</taxon>
        <taxon>Vertebrata</taxon>
        <taxon>Euteleostomi</taxon>
        <taxon>Archelosauria</taxon>
        <taxon>Archosauria</taxon>
        <taxon>Dinosauria</taxon>
        <taxon>Saurischia</taxon>
        <taxon>Theropoda</taxon>
        <taxon>Coelurosauria</taxon>
        <taxon>Aves</taxon>
        <taxon>Neognathae</taxon>
        <taxon>Neoaves</taxon>
        <taxon>Telluraves</taxon>
        <taxon>Coraciimorphae</taxon>
        <taxon>Coraciiformes</taxon>
        <taxon>Cerylidae</taxon>
        <taxon>Chloroceryle</taxon>
    </lineage>
</organism>
<sequence length="415" mass="46805">VCRKHLQEIPSASSNVSMGFPCDSSKTLEFQSGMGASMLQNGNLYNENMPEDLLVTLPSPPQKRQKVKEKEKDSVHRPHLHYEAESGASWDALPDELLLSIFDYLSLNDLLRISLICKRWHRLAFDESLWQTLDLTGRNLLPGVIGQLLPIGVTAFRCPRSCILTPLFKTSKCLRVQHMDLSNCTVSVSDLESILCLCIKLQNLSMEGLVLSDDIIKSVAKNRSLRRLNLSGCSGFSTETLVLMLNNCPMLEELNLAWCNFTATHIKAVVKHITSKVTQLNLSGYRQNLQIQDVKTLVQRCPFLVHLDLSDSVMLKPECFWYFRQLTFLQHLCLSRCYQIPPAALIELGAIPTLRTLQVFGIVTDSSLQLLKEMLPHLKINCSHFTSIARPTAGYKKNHEIWGIKCKLTLRNPSG</sequence>
<protein>
    <recommendedName>
        <fullName evidence="13">S-phase kinase-associated protein 2</fullName>
    </recommendedName>
    <alternativeName>
        <fullName evidence="15">Cyclin-A/CDK2-associated protein p45</fullName>
    </alternativeName>
    <alternativeName>
        <fullName evidence="14">F-box protein Skp2</fullName>
    </alternativeName>
</protein>
<evidence type="ECO:0000256" key="12">
    <source>
        <dbReference type="ARBA" id="ARBA00056227"/>
    </source>
</evidence>
<evidence type="ECO:0000256" key="4">
    <source>
        <dbReference type="ARBA" id="ARBA00022490"/>
    </source>
</evidence>
<dbReference type="SUPFAM" id="SSF52047">
    <property type="entry name" value="RNI-like"/>
    <property type="match status" value="1"/>
</dbReference>
<keyword evidence="9" id="KW-0832">Ubl conjugation</keyword>
<dbReference type="OrthoDB" id="2095648at2759"/>
<dbReference type="PROSITE" id="PS50181">
    <property type="entry name" value="FBOX"/>
    <property type="match status" value="1"/>
</dbReference>
<evidence type="ECO:0000256" key="14">
    <source>
        <dbReference type="ARBA" id="ARBA00077776"/>
    </source>
</evidence>
<comment type="caution">
    <text evidence="17">The sequence shown here is derived from an EMBL/GenBank/DDBJ whole genome shotgun (WGS) entry which is preliminary data.</text>
</comment>
<keyword evidence="4" id="KW-0963">Cytoplasm</keyword>
<feature type="domain" description="F-box" evidence="16">
    <location>
        <begin position="87"/>
        <end position="133"/>
    </location>
</feature>
<evidence type="ECO:0000256" key="11">
    <source>
        <dbReference type="ARBA" id="ARBA00023242"/>
    </source>
</evidence>
<proteinExistence type="predicted"/>
<dbReference type="InterPro" id="IPR036047">
    <property type="entry name" value="F-box-like_dom_sf"/>
</dbReference>
<evidence type="ECO:0000259" key="16">
    <source>
        <dbReference type="PROSITE" id="PS50181"/>
    </source>
</evidence>
<keyword evidence="5" id="KW-0597">Phosphoprotein</keyword>
<dbReference type="Pfam" id="PF12937">
    <property type="entry name" value="F-box-like"/>
    <property type="match status" value="1"/>
</dbReference>
<evidence type="ECO:0000256" key="2">
    <source>
        <dbReference type="ARBA" id="ARBA00004496"/>
    </source>
</evidence>
<dbReference type="Pfam" id="PF13516">
    <property type="entry name" value="LRR_6"/>
    <property type="match status" value="2"/>
</dbReference>
<dbReference type="PANTHER" id="PTHR46976:SF1">
    <property type="entry name" value="PROTEIN ARABIDILLO 1"/>
    <property type="match status" value="1"/>
</dbReference>